<dbReference type="SUPFAM" id="SSF51261">
    <property type="entry name" value="Duplicated hybrid motif"/>
    <property type="match status" value="1"/>
</dbReference>
<dbReference type="SUPFAM" id="SSF54106">
    <property type="entry name" value="LysM domain"/>
    <property type="match status" value="1"/>
</dbReference>
<dbReference type="InterPro" id="IPR016047">
    <property type="entry name" value="M23ase_b-sheet_dom"/>
</dbReference>
<dbReference type="OrthoDB" id="9805070at2"/>
<dbReference type="EMBL" id="PISE01000016">
    <property type="protein sequence ID" value="PKG24159.1"/>
    <property type="molecule type" value="Genomic_DNA"/>
</dbReference>
<comment type="caution">
    <text evidence="2">The sequence shown here is derived from an EMBL/GenBank/DDBJ whole genome shotgun (WGS) entry which is preliminary data.</text>
</comment>
<dbReference type="CDD" id="cd12797">
    <property type="entry name" value="M23_peptidase"/>
    <property type="match status" value="1"/>
</dbReference>
<dbReference type="InterPro" id="IPR036779">
    <property type="entry name" value="LysM_dom_sf"/>
</dbReference>
<evidence type="ECO:0000313" key="3">
    <source>
        <dbReference type="Proteomes" id="UP000233375"/>
    </source>
</evidence>
<sequence length="267" mass="30178">MEDYRKKHIKAMSFLTLFCLLFLGNIKEANAQSIAERTKDWAWPSDGIISDLYNTRNGHHKGIDIAGNINESVYVVDRGIVMKSYYSNSYGNVVFIKHTNGIETVYAHLNKRMVKQNDQVKKGQVIGKMGSTGNSSGVHLHFEIHNKEWTMTKKNAVDPMVALGEVEVGQTVHTSAQKEKLTASKENKKQKSVEVVKNMPLAEGNKATLHKHKEKTQKSAKKIIYTIKANDTLWSIAKRDNVSVAELKRWNNKKSDVIIEGEKLLIK</sequence>
<proteinExistence type="predicted"/>
<dbReference type="PANTHER" id="PTHR21666">
    <property type="entry name" value="PEPTIDASE-RELATED"/>
    <property type="match status" value="1"/>
</dbReference>
<protein>
    <submittedName>
        <fullName evidence="2">Peptidase M23</fullName>
    </submittedName>
</protein>
<evidence type="ECO:0000259" key="1">
    <source>
        <dbReference type="PROSITE" id="PS51782"/>
    </source>
</evidence>
<dbReference type="InterPro" id="IPR018392">
    <property type="entry name" value="LysM"/>
</dbReference>
<dbReference type="PANTHER" id="PTHR21666:SF270">
    <property type="entry name" value="MUREIN HYDROLASE ACTIVATOR ENVC"/>
    <property type="match status" value="1"/>
</dbReference>
<accession>A0A2N0Z3V1</accession>
<dbReference type="RefSeq" id="WP_101176821.1">
    <property type="nucleotide sequence ID" value="NZ_PISE01000016.1"/>
</dbReference>
<dbReference type="GO" id="GO:0004222">
    <property type="term" value="F:metalloendopeptidase activity"/>
    <property type="evidence" value="ECO:0007669"/>
    <property type="project" value="TreeGrafter"/>
</dbReference>
<dbReference type="InterPro" id="IPR011055">
    <property type="entry name" value="Dup_hybrid_motif"/>
</dbReference>
<feature type="domain" description="LysM" evidence="1">
    <location>
        <begin position="223"/>
        <end position="266"/>
    </location>
</feature>
<dbReference type="Gene3D" id="3.10.350.10">
    <property type="entry name" value="LysM domain"/>
    <property type="match status" value="1"/>
</dbReference>
<dbReference type="Pfam" id="PF01551">
    <property type="entry name" value="Peptidase_M23"/>
    <property type="match status" value="1"/>
</dbReference>
<reference evidence="2 3" key="1">
    <citation type="journal article" date="2003" name="Int. J. Syst. Evol. Microbiol.">
        <title>Bacillus nealsonii sp. nov., isolated from a spacecraft-assembly facility, whose spores are gamma-radiation resistant.</title>
        <authorList>
            <person name="Venkateswaran K."/>
            <person name="Kempf M."/>
            <person name="Chen F."/>
            <person name="Satomi M."/>
            <person name="Nicholson W."/>
            <person name="Kern R."/>
        </authorList>
    </citation>
    <scope>NUCLEOTIDE SEQUENCE [LARGE SCALE GENOMIC DNA]</scope>
    <source>
        <strain evidence="2 3">FO-92</strain>
    </source>
</reference>
<keyword evidence="3" id="KW-1185">Reference proteome</keyword>
<dbReference type="InterPro" id="IPR050570">
    <property type="entry name" value="Cell_wall_metabolism_enzyme"/>
</dbReference>
<gene>
    <name evidence="2" type="ORF">CWS01_08820</name>
</gene>
<name>A0A2N0Z3V1_9BACI</name>
<organism evidence="2 3">
    <name type="scientific">Niallia nealsonii</name>
    <dbReference type="NCBI Taxonomy" id="115979"/>
    <lineage>
        <taxon>Bacteria</taxon>
        <taxon>Bacillati</taxon>
        <taxon>Bacillota</taxon>
        <taxon>Bacilli</taxon>
        <taxon>Bacillales</taxon>
        <taxon>Bacillaceae</taxon>
        <taxon>Niallia</taxon>
    </lineage>
</organism>
<evidence type="ECO:0000313" key="2">
    <source>
        <dbReference type="EMBL" id="PKG24159.1"/>
    </source>
</evidence>
<dbReference type="AlphaFoldDB" id="A0A2N0Z3V1"/>
<dbReference type="CDD" id="cd00118">
    <property type="entry name" value="LysM"/>
    <property type="match status" value="1"/>
</dbReference>
<dbReference type="Pfam" id="PF01476">
    <property type="entry name" value="LysM"/>
    <property type="match status" value="1"/>
</dbReference>
<dbReference type="Proteomes" id="UP000233375">
    <property type="component" value="Unassembled WGS sequence"/>
</dbReference>
<dbReference type="SMART" id="SM00257">
    <property type="entry name" value="LysM"/>
    <property type="match status" value="1"/>
</dbReference>
<dbReference type="PROSITE" id="PS51782">
    <property type="entry name" value="LYSM"/>
    <property type="match status" value="1"/>
</dbReference>
<dbReference type="Gene3D" id="2.70.70.10">
    <property type="entry name" value="Glucose Permease (Domain IIA)"/>
    <property type="match status" value="1"/>
</dbReference>